<accession>A0ACB9D7L2</accession>
<sequence>MDMFMFDTSDLQNLYVSPIRIGAGNATKDVGKLYMRVVTRALKMRKEALELKKKLRYRWHQTELKEKYFEDFVFWTTLVCSGDTTQCRPRAWQH</sequence>
<organism evidence="1 2">
    <name type="scientific">Smallanthus sonchifolius</name>
    <dbReference type="NCBI Taxonomy" id="185202"/>
    <lineage>
        <taxon>Eukaryota</taxon>
        <taxon>Viridiplantae</taxon>
        <taxon>Streptophyta</taxon>
        <taxon>Embryophyta</taxon>
        <taxon>Tracheophyta</taxon>
        <taxon>Spermatophyta</taxon>
        <taxon>Magnoliopsida</taxon>
        <taxon>eudicotyledons</taxon>
        <taxon>Gunneridae</taxon>
        <taxon>Pentapetalae</taxon>
        <taxon>asterids</taxon>
        <taxon>campanulids</taxon>
        <taxon>Asterales</taxon>
        <taxon>Asteraceae</taxon>
        <taxon>Asteroideae</taxon>
        <taxon>Heliantheae alliance</taxon>
        <taxon>Millerieae</taxon>
        <taxon>Smallanthus</taxon>
    </lineage>
</organism>
<name>A0ACB9D7L2_9ASTR</name>
<dbReference type="Proteomes" id="UP001056120">
    <property type="component" value="Linkage Group LG20"/>
</dbReference>
<evidence type="ECO:0000313" key="2">
    <source>
        <dbReference type="Proteomes" id="UP001056120"/>
    </source>
</evidence>
<protein>
    <submittedName>
        <fullName evidence="1">Uncharacterized protein</fullName>
    </submittedName>
</protein>
<keyword evidence="2" id="KW-1185">Reference proteome</keyword>
<evidence type="ECO:0000313" key="1">
    <source>
        <dbReference type="EMBL" id="KAI3742510.1"/>
    </source>
</evidence>
<comment type="caution">
    <text evidence="1">The sequence shown here is derived from an EMBL/GenBank/DDBJ whole genome shotgun (WGS) entry which is preliminary data.</text>
</comment>
<reference evidence="1 2" key="2">
    <citation type="journal article" date="2022" name="Mol. Ecol. Resour.">
        <title>The genomes of chicory, endive, great burdock and yacon provide insights into Asteraceae paleo-polyploidization history and plant inulin production.</title>
        <authorList>
            <person name="Fan W."/>
            <person name="Wang S."/>
            <person name="Wang H."/>
            <person name="Wang A."/>
            <person name="Jiang F."/>
            <person name="Liu H."/>
            <person name="Zhao H."/>
            <person name="Xu D."/>
            <person name="Zhang Y."/>
        </authorList>
    </citation>
    <scope>NUCLEOTIDE SEQUENCE [LARGE SCALE GENOMIC DNA]</scope>
    <source>
        <strain evidence="2">cv. Yunnan</strain>
        <tissue evidence="1">Leaves</tissue>
    </source>
</reference>
<gene>
    <name evidence="1" type="ORF">L1987_60194</name>
</gene>
<dbReference type="EMBL" id="CM042037">
    <property type="protein sequence ID" value="KAI3742510.1"/>
    <property type="molecule type" value="Genomic_DNA"/>
</dbReference>
<proteinExistence type="predicted"/>
<reference evidence="2" key="1">
    <citation type="journal article" date="2022" name="Mol. Ecol. Resour.">
        <title>The genomes of chicory, endive, great burdock and yacon provide insights into Asteraceae palaeo-polyploidization history and plant inulin production.</title>
        <authorList>
            <person name="Fan W."/>
            <person name="Wang S."/>
            <person name="Wang H."/>
            <person name="Wang A."/>
            <person name="Jiang F."/>
            <person name="Liu H."/>
            <person name="Zhao H."/>
            <person name="Xu D."/>
            <person name="Zhang Y."/>
        </authorList>
    </citation>
    <scope>NUCLEOTIDE SEQUENCE [LARGE SCALE GENOMIC DNA]</scope>
    <source>
        <strain evidence="2">cv. Yunnan</strain>
    </source>
</reference>